<dbReference type="PANTHER" id="PTHR15108">
    <property type="entry name" value="N-ACYLGLUCOSAMINE-2-EPIMERASE"/>
    <property type="match status" value="1"/>
</dbReference>
<protein>
    <submittedName>
        <fullName evidence="3">N-acyl-D-glucosamine 2-epimerase</fullName>
    </submittedName>
</protein>
<dbReference type="Pfam" id="PF07221">
    <property type="entry name" value="GlcNAc_2-epim"/>
    <property type="match status" value="1"/>
</dbReference>
<dbReference type="Gene3D" id="1.50.10.10">
    <property type="match status" value="1"/>
</dbReference>
<comment type="similarity">
    <text evidence="1">Belongs to the N-acylglucosamine 2-epimerase family.</text>
</comment>
<dbReference type="InterPro" id="IPR008928">
    <property type="entry name" value="6-hairpin_glycosidase_sf"/>
</dbReference>
<dbReference type="SUPFAM" id="SSF48208">
    <property type="entry name" value="Six-hairpin glycosidases"/>
    <property type="match status" value="1"/>
</dbReference>
<gene>
    <name evidence="3" type="ORF">CCE02nite_18590</name>
</gene>
<evidence type="ECO:0000313" key="3">
    <source>
        <dbReference type="EMBL" id="GED09860.1"/>
    </source>
</evidence>
<sequence>MTAPAIDPRPRGGVSDELAWTERETHVAWLDAHTRTLLGFGRHVVAPGGGAAYLDETGTPDPEAGVQTWITCRTVHVYALGAMLGVPGCEPLARGALDGLLGPLRDAEHGGWFHALDAQGAPDLAAGKSAYDHAFVLLAASSATLAGLPGAHALLTDACSVFLERFWDDATGLVVDTWDASFAVLDPYRGLNANMHAVEAMLAVADATGDVAWRDRAARVTRLVVRLAGDHDGRLPEHFDATWTPDLELNADRPADPFKPYGATVGHGLEWSRLLLHLEGALGTLAPSDLRPTATALFDRAVADGWAVDGADGFVYTTDWSGAPVVRERMHWVVAEAIAAADALHRRTGDVRYADLYATWWDYAVTFVVDHDGGSWHHELDPSNRPAGTTWPGKPDLYHAVQATLLPRLPLGPSIARAVHDGQVAS</sequence>
<keyword evidence="2" id="KW-0413">Isomerase</keyword>
<dbReference type="InterPro" id="IPR010819">
    <property type="entry name" value="AGE/CE"/>
</dbReference>
<accession>A0A4Y4E2N4</accession>
<evidence type="ECO:0000256" key="1">
    <source>
        <dbReference type="ARBA" id="ARBA00008558"/>
    </source>
</evidence>
<dbReference type="AlphaFoldDB" id="A0A4Y4E2N4"/>
<evidence type="ECO:0000256" key="2">
    <source>
        <dbReference type="ARBA" id="ARBA00023235"/>
    </source>
</evidence>
<dbReference type="EMBL" id="BJNZ01000009">
    <property type="protein sequence ID" value="GED09860.1"/>
    <property type="molecule type" value="Genomic_DNA"/>
</dbReference>
<proteinExistence type="inferred from homology"/>
<dbReference type="RefSeq" id="WP_141389356.1">
    <property type="nucleotide sequence ID" value="NZ_BJNZ01000009.1"/>
</dbReference>
<organism evidence="3 4">
    <name type="scientific">Cellulosimicrobium cellulans</name>
    <name type="common">Arthrobacter luteus</name>
    <dbReference type="NCBI Taxonomy" id="1710"/>
    <lineage>
        <taxon>Bacteria</taxon>
        <taxon>Bacillati</taxon>
        <taxon>Actinomycetota</taxon>
        <taxon>Actinomycetes</taxon>
        <taxon>Micrococcales</taxon>
        <taxon>Promicromonosporaceae</taxon>
        <taxon>Cellulosimicrobium</taxon>
    </lineage>
</organism>
<dbReference type="InterPro" id="IPR012341">
    <property type="entry name" value="6hp_glycosidase-like_sf"/>
</dbReference>
<name>A0A4Y4E2N4_CELCE</name>
<dbReference type="GO" id="GO:0016853">
    <property type="term" value="F:isomerase activity"/>
    <property type="evidence" value="ECO:0007669"/>
    <property type="project" value="UniProtKB-KW"/>
</dbReference>
<comment type="caution">
    <text evidence="3">The sequence shown here is derived from an EMBL/GenBank/DDBJ whole genome shotgun (WGS) entry which is preliminary data.</text>
</comment>
<dbReference type="Proteomes" id="UP000316659">
    <property type="component" value="Unassembled WGS sequence"/>
</dbReference>
<dbReference type="GO" id="GO:0005975">
    <property type="term" value="P:carbohydrate metabolic process"/>
    <property type="evidence" value="ECO:0007669"/>
    <property type="project" value="InterPro"/>
</dbReference>
<reference evidence="3 4" key="1">
    <citation type="submission" date="2019-06" db="EMBL/GenBank/DDBJ databases">
        <title>Whole genome shotgun sequence of Cellulosimicrobium cellulans NBRC 15516.</title>
        <authorList>
            <person name="Hosoyama A."/>
            <person name="Uohara A."/>
            <person name="Ohji S."/>
            <person name="Ichikawa N."/>
        </authorList>
    </citation>
    <scope>NUCLEOTIDE SEQUENCE [LARGE SCALE GENOMIC DNA]</scope>
    <source>
        <strain evidence="3 4">NBRC 15516</strain>
    </source>
</reference>
<evidence type="ECO:0000313" key="4">
    <source>
        <dbReference type="Proteomes" id="UP000316659"/>
    </source>
</evidence>